<dbReference type="InterPro" id="IPR010119">
    <property type="entry name" value="Gluconeogen_factor"/>
</dbReference>
<keyword evidence="4" id="KW-1185">Reference proteome</keyword>
<reference evidence="4" key="1">
    <citation type="submission" date="2017-02" db="EMBL/GenBank/DDBJ databases">
        <authorList>
            <person name="Dridi B."/>
        </authorList>
    </citation>
    <scope>NUCLEOTIDE SEQUENCE [LARGE SCALE GENOMIC DNA]</scope>
    <source>
        <strain evidence="4">B Co 03.10</strain>
    </source>
</reference>
<dbReference type="InterPro" id="IPR038136">
    <property type="entry name" value="CofD-like_dom_sf"/>
</dbReference>
<dbReference type="EMBL" id="FWFF01000014">
    <property type="protein sequence ID" value="SLM98362.1"/>
    <property type="molecule type" value="Genomic_DNA"/>
</dbReference>
<dbReference type="GO" id="GO:0008360">
    <property type="term" value="P:regulation of cell shape"/>
    <property type="evidence" value="ECO:0007669"/>
    <property type="project" value="UniProtKB-UniRule"/>
</dbReference>
<comment type="subcellular location">
    <subcellularLocation>
        <location evidence="2">Cytoplasm</location>
    </subcellularLocation>
</comment>
<comment type="function">
    <text evidence="2">Required for morphogenesis under gluconeogenic growth conditions.</text>
</comment>
<dbReference type="GO" id="GO:0005737">
    <property type="term" value="C:cytoplasm"/>
    <property type="evidence" value="ECO:0007669"/>
    <property type="project" value="UniProtKB-SubCell"/>
</dbReference>
<dbReference type="Proteomes" id="UP000196581">
    <property type="component" value="Unassembled WGS sequence"/>
</dbReference>
<dbReference type="Pfam" id="PF01933">
    <property type="entry name" value="CofD"/>
    <property type="match status" value="1"/>
</dbReference>
<dbReference type="HAMAP" id="MF_00973">
    <property type="entry name" value="Gluconeogen_factor"/>
    <property type="match status" value="1"/>
</dbReference>
<evidence type="ECO:0000313" key="3">
    <source>
        <dbReference type="EMBL" id="SLM98362.1"/>
    </source>
</evidence>
<sequence>MGRAPSTEELPLLLGGVFGRKHDEHGRRDEPRIVSFGGGHGLYAALRAFRLITENLTAVVTVADDGGSSGRLRSELGGLPPGDLRMALAALCDDGEWGRVWRDVIQHRFTSAGSLEGHAVGNLLIAALWQIHDDHVVGLDWIARLLRAHGRVLPMSSLPLTIEADVQSAPNEPTTVIRGQSVLAATPGRVTEVRLDPGSPPARSETIAAVQQADVLNLGPGSWYTSVMPHLLVPDLARAICESDALRTLTLNLGAAPGETADLSLVDHLQSLHNHAPELRLDYVLVDAVAAAGEPALVDIAASLFGATVRTHPLTSRRPRQHDSLKLAACYRDMLLDSGLLAEEQW</sequence>
<dbReference type="AlphaFoldDB" id="A0A1X6XGF0"/>
<gene>
    <name evidence="3" type="ORF">FM105_08820</name>
</gene>
<dbReference type="InterPro" id="IPR002882">
    <property type="entry name" value="CofD"/>
</dbReference>
<evidence type="ECO:0000256" key="2">
    <source>
        <dbReference type="HAMAP-Rule" id="MF_00973"/>
    </source>
</evidence>
<keyword evidence="3" id="KW-0808">Transferase</keyword>
<dbReference type="SUPFAM" id="SSF142338">
    <property type="entry name" value="CofD-like"/>
    <property type="match status" value="1"/>
</dbReference>
<dbReference type="PANTHER" id="PTHR30135:SF3">
    <property type="entry name" value="GLUCONEOGENESIS FACTOR-RELATED"/>
    <property type="match status" value="1"/>
</dbReference>
<dbReference type="CDD" id="cd07187">
    <property type="entry name" value="YvcK_like"/>
    <property type="match status" value="1"/>
</dbReference>
<evidence type="ECO:0000256" key="1">
    <source>
        <dbReference type="ARBA" id="ARBA00022490"/>
    </source>
</evidence>
<comment type="similarity">
    <text evidence="2">Belongs to the gluconeogenesis factor family.</text>
</comment>
<protein>
    <recommendedName>
        <fullName evidence="2">Putative gluconeogenesis factor</fullName>
    </recommendedName>
</protein>
<keyword evidence="1 2" id="KW-0963">Cytoplasm</keyword>
<evidence type="ECO:0000313" key="4">
    <source>
        <dbReference type="Proteomes" id="UP000196581"/>
    </source>
</evidence>
<name>A0A1X6XGF0_9MICO</name>
<dbReference type="Gene3D" id="3.40.50.10680">
    <property type="entry name" value="CofD-like domains"/>
    <property type="match status" value="1"/>
</dbReference>
<dbReference type="PANTHER" id="PTHR30135">
    <property type="entry name" value="UNCHARACTERIZED PROTEIN YVCK-RELATED"/>
    <property type="match status" value="1"/>
</dbReference>
<organism evidence="3 4">
    <name type="scientific">Brevibacterium yomogidense</name>
    <dbReference type="NCBI Taxonomy" id="946573"/>
    <lineage>
        <taxon>Bacteria</taxon>
        <taxon>Bacillati</taxon>
        <taxon>Actinomycetota</taxon>
        <taxon>Actinomycetes</taxon>
        <taxon>Micrococcales</taxon>
        <taxon>Brevibacteriaceae</taxon>
        <taxon>Brevibacterium</taxon>
    </lineage>
</organism>
<accession>A0A1X6XGF0</accession>
<dbReference type="NCBIfam" id="TIGR01826">
    <property type="entry name" value="CofD_related"/>
    <property type="match status" value="1"/>
</dbReference>
<proteinExistence type="inferred from homology"/>
<dbReference type="GO" id="GO:0043743">
    <property type="term" value="F:LPPG:FO 2-phospho-L-lactate transferase activity"/>
    <property type="evidence" value="ECO:0007669"/>
    <property type="project" value="InterPro"/>
</dbReference>